<sequence>MLLGADGWWTVSYRSSAGDGEWEHFADLLAAGTHLLGRLLRSPEEYQRVPGEPLEDYECPRGVLLDELPLAALDGKYLDELRAGVEIDRFGAVEGNLAHLAGTALPQRGVPPTAEPGQHRRYRVTSPFAVVIGTVRGEDGVVGGGTAFVLPQSPAELVAGGLARRGVPRTCAGLAVNDRATGARVRHPLASAGRVPTCGGDEPAPSSSYLPYPPF</sequence>
<evidence type="ECO:0000256" key="1">
    <source>
        <dbReference type="SAM" id="MobiDB-lite"/>
    </source>
</evidence>
<feature type="domain" description="TNT" evidence="2">
    <location>
        <begin position="80"/>
        <end position="161"/>
    </location>
</feature>
<dbReference type="GO" id="GO:0050135">
    <property type="term" value="F:NADP+ nucleosidase activity"/>
    <property type="evidence" value="ECO:0007669"/>
    <property type="project" value="InterPro"/>
</dbReference>
<evidence type="ECO:0000313" key="3">
    <source>
        <dbReference type="EMBL" id="MDR7302465.1"/>
    </source>
</evidence>
<protein>
    <recommendedName>
        <fullName evidence="2">TNT domain-containing protein</fullName>
    </recommendedName>
</protein>
<dbReference type="Proteomes" id="UP001180845">
    <property type="component" value="Unassembled WGS sequence"/>
</dbReference>
<name>A0AAE3ZES9_9ACTN</name>
<dbReference type="EMBL" id="JAVDXW010000001">
    <property type="protein sequence ID" value="MDR7302465.1"/>
    <property type="molecule type" value="Genomic_DNA"/>
</dbReference>
<dbReference type="RefSeq" id="WP_310274009.1">
    <property type="nucleotide sequence ID" value="NZ_JAVDXW010000001.1"/>
</dbReference>
<dbReference type="InterPro" id="IPR025331">
    <property type="entry name" value="TNT"/>
</dbReference>
<dbReference type="Pfam" id="PF14021">
    <property type="entry name" value="TNT"/>
    <property type="match status" value="1"/>
</dbReference>
<dbReference type="AlphaFoldDB" id="A0AAE3ZES9"/>
<keyword evidence="4" id="KW-1185">Reference proteome</keyword>
<reference evidence="3" key="1">
    <citation type="submission" date="2023-07" db="EMBL/GenBank/DDBJ databases">
        <title>Sequencing the genomes of 1000 actinobacteria strains.</title>
        <authorList>
            <person name="Klenk H.-P."/>
        </authorList>
    </citation>
    <scope>NUCLEOTIDE SEQUENCE</scope>
    <source>
        <strain evidence="3">DSM 45977</strain>
    </source>
</reference>
<feature type="compositionally biased region" description="Low complexity" evidence="1">
    <location>
        <begin position="203"/>
        <end position="215"/>
    </location>
</feature>
<accession>A0AAE3ZES9</accession>
<evidence type="ECO:0000259" key="2">
    <source>
        <dbReference type="Pfam" id="PF14021"/>
    </source>
</evidence>
<gene>
    <name evidence="3" type="ORF">JOF55_002646</name>
</gene>
<evidence type="ECO:0000313" key="4">
    <source>
        <dbReference type="Proteomes" id="UP001180845"/>
    </source>
</evidence>
<comment type="caution">
    <text evidence="3">The sequence shown here is derived from an EMBL/GenBank/DDBJ whole genome shotgun (WGS) entry which is preliminary data.</text>
</comment>
<organism evidence="3 4">
    <name type="scientific">Haloactinomyces albus</name>
    <dbReference type="NCBI Taxonomy" id="1352928"/>
    <lineage>
        <taxon>Bacteria</taxon>
        <taxon>Bacillati</taxon>
        <taxon>Actinomycetota</taxon>
        <taxon>Actinomycetes</taxon>
        <taxon>Actinopolysporales</taxon>
        <taxon>Actinopolysporaceae</taxon>
        <taxon>Haloactinomyces</taxon>
    </lineage>
</organism>
<feature type="region of interest" description="Disordered" evidence="1">
    <location>
        <begin position="192"/>
        <end position="215"/>
    </location>
</feature>
<proteinExistence type="predicted"/>